<evidence type="ECO:0000256" key="2">
    <source>
        <dbReference type="ARBA" id="ARBA00022989"/>
    </source>
</evidence>
<feature type="transmembrane region" description="Helical" evidence="4">
    <location>
        <begin position="232"/>
        <end position="255"/>
    </location>
</feature>
<evidence type="ECO:0000313" key="5">
    <source>
        <dbReference type="EMBL" id="MDJ1156737.1"/>
    </source>
</evidence>
<reference evidence="5 6" key="1">
    <citation type="submission" date="2023-05" db="EMBL/GenBank/DDBJ databases">
        <title>Chelatococcus sp. nov., a moderately thermophilic bacterium isolated from hot spring microbial mat.</title>
        <authorList>
            <person name="Hu C.-J."/>
            <person name="Li W.-J."/>
        </authorList>
    </citation>
    <scope>NUCLEOTIDE SEQUENCE [LARGE SCALE GENOMIC DNA]</scope>
    <source>
        <strain evidence="5 6">SYSU G07232</strain>
    </source>
</reference>
<feature type="transmembrane region" description="Helical" evidence="4">
    <location>
        <begin position="276"/>
        <end position="298"/>
    </location>
</feature>
<dbReference type="Gene3D" id="1.20.1250.20">
    <property type="entry name" value="MFS general substrate transporter like domains"/>
    <property type="match status" value="1"/>
</dbReference>
<dbReference type="PANTHER" id="PTHR11360:SF290">
    <property type="entry name" value="MONOCARBOXYLATE MFS PERMEASE"/>
    <property type="match status" value="1"/>
</dbReference>
<sequence length="394" mass="40572">MIPGRAVFSLGLSQLISWGVSYYLIGAFGGLIVDDLGWSQEAVYGGFSAALLVMGLSSSLIGGLIDRHGGRTVMSVGAVLNASGCIALALAHDMATYYAGWLLLGLGMRLTLYDAAFAALARIGGPEARRPMAQITLLGGLASTVFWPIGSFLAASLGWRGALVVYAGLALLAAPLHLPLPTTRHGGVRADTAAPISRPLAPGGRKRIMAAGLYAVIVTLTSFLNSGMSAHMIAILAGLGLGLSTAVSTATLRGVGQSCARLCEVLFGRRVHPLTLNLAATAVLPLSFVAGLLAAQFWPMAAMFTLSYGAGNGLVTITRGTLPLVLFDHRTYGRFVGRLVAPSFLLSAAAPLAYAMVITRFGEAGALVLSAVTAALTALAALALTMLCRSSGRD</sequence>
<name>A0ABT7ABI9_9HYPH</name>
<dbReference type="InterPro" id="IPR036259">
    <property type="entry name" value="MFS_trans_sf"/>
</dbReference>
<feature type="transmembrane region" description="Helical" evidence="4">
    <location>
        <begin position="72"/>
        <end position="92"/>
    </location>
</feature>
<protein>
    <submittedName>
        <fullName evidence="5">MFS transporter</fullName>
    </submittedName>
</protein>
<feature type="transmembrane region" description="Helical" evidence="4">
    <location>
        <begin position="44"/>
        <end position="65"/>
    </location>
</feature>
<keyword evidence="6" id="KW-1185">Reference proteome</keyword>
<feature type="transmembrane region" description="Helical" evidence="4">
    <location>
        <begin position="364"/>
        <end position="388"/>
    </location>
</feature>
<keyword evidence="3 4" id="KW-0472">Membrane</keyword>
<organism evidence="5 6">
    <name type="scientific">Chelatococcus albus</name>
    <dbReference type="NCBI Taxonomy" id="3047466"/>
    <lineage>
        <taxon>Bacteria</taxon>
        <taxon>Pseudomonadati</taxon>
        <taxon>Pseudomonadota</taxon>
        <taxon>Alphaproteobacteria</taxon>
        <taxon>Hyphomicrobiales</taxon>
        <taxon>Chelatococcaceae</taxon>
        <taxon>Chelatococcus</taxon>
    </lineage>
</organism>
<dbReference type="EMBL" id="JASJEV010000001">
    <property type="protein sequence ID" value="MDJ1156737.1"/>
    <property type="molecule type" value="Genomic_DNA"/>
</dbReference>
<feature type="transmembrane region" description="Helical" evidence="4">
    <location>
        <begin position="7"/>
        <end position="32"/>
    </location>
</feature>
<accession>A0ABT7ABI9</accession>
<evidence type="ECO:0000256" key="1">
    <source>
        <dbReference type="ARBA" id="ARBA00022692"/>
    </source>
</evidence>
<keyword evidence="1 4" id="KW-0812">Transmembrane</keyword>
<feature type="transmembrane region" description="Helical" evidence="4">
    <location>
        <begin position="135"/>
        <end position="157"/>
    </location>
</feature>
<feature type="transmembrane region" description="Helical" evidence="4">
    <location>
        <begin position="208"/>
        <end position="226"/>
    </location>
</feature>
<evidence type="ECO:0000313" key="6">
    <source>
        <dbReference type="Proteomes" id="UP001321492"/>
    </source>
</evidence>
<dbReference type="InterPro" id="IPR011701">
    <property type="entry name" value="MFS"/>
</dbReference>
<feature type="transmembrane region" description="Helical" evidence="4">
    <location>
        <begin position="339"/>
        <end position="358"/>
    </location>
</feature>
<evidence type="ECO:0000256" key="4">
    <source>
        <dbReference type="SAM" id="Phobius"/>
    </source>
</evidence>
<evidence type="ECO:0000256" key="3">
    <source>
        <dbReference type="ARBA" id="ARBA00023136"/>
    </source>
</evidence>
<dbReference type="SUPFAM" id="SSF103473">
    <property type="entry name" value="MFS general substrate transporter"/>
    <property type="match status" value="1"/>
</dbReference>
<dbReference type="InterPro" id="IPR050327">
    <property type="entry name" value="Proton-linked_MCT"/>
</dbReference>
<gene>
    <name evidence="5" type="ORF">QNA08_00540</name>
</gene>
<proteinExistence type="predicted"/>
<dbReference type="PANTHER" id="PTHR11360">
    <property type="entry name" value="MONOCARBOXYLATE TRANSPORTER"/>
    <property type="match status" value="1"/>
</dbReference>
<dbReference type="Proteomes" id="UP001321492">
    <property type="component" value="Unassembled WGS sequence"/>
</dbReference>
<feature type="transmembrane region" description="Helical" evidence="4">
    <location>
        <begin position="98"/>
        <end position="123"/>
    </location>
</feature>
<feature type="transmembrane region" description="Helical" evidence="4">
    <location>
        <begin position="163"/>
        <end position="180"/>
    </location>
</feature>
<keyword evidence="2 4" id="KW-1133">Transmembrane helix</keyword>
<dbReference type="RefSeq" id="WP_283738738.1">
    <property type="nucleotide sequence ID" value="NZ_JASJEV010000001.1"/>
</dbReference>
<dbReference type="Pfam" id="PF07690">
    <property type="entry name" value="MFS_1"/>
    <property type="match status" value="1"/>
</dbReference>
<comment type="caution">
    <text evidence="5">The sequence shown here is derived from an EMBL/GenBank/DDBJ whole genome shotgun (WGS) entry which is preliminary data.</text>
</comment>